<dbReference type="GO" id="GO:0008143">
    <property type="term" value="F:poly(A) binding"/>
    <property type="evidence" value="ECO:0007669"/>
    <property type="project" value="TreeGrafter"/>
</dbReference>
<dbReference type="PANTHER" id="PTHR23236">
    <property type="entry name" value="EUKARYOTIC TRANSLATION INITIATION FACTOR 4B/4H"/>
    <property type="match status" value="1"/>
</dbReference>
<dbReference type="InterPro" id="IPR035979">
    <property type="entry name" value="RBD_domain_sf"/>
</dbReference>
<dbReference type="GO" id="GO:0005634">
    <property type="term" value="C:nucleus"/>
    <property type="evidence" value="ECO:0007669"/>
    <property type="project" value="TreeGrafter"/>
</dbReference>
<evidence type="ECO:0000313" key="5">
    <source>
        <dbReference type="Proteomes" id="UP000095280"/>
    </source>
</evidence>
<dbReference type="WBParaSite" id="maker-uti_cns_0010044-snap-gene-0.4-mRNA-1">
    <property type="protein sequence ID" value="maker-uti_cns_0010044-snap-gene-0.4-mRNA-1"/>
    <property type="gene ID" value="maker-uti_cns_0010044-snap-gene-0.4"/>
</dbReference>
<protein>
    <submittedName>
        <fullName evidence="6">RRM domain-containing protein</fullName>
    </submittedName>
</protein>
<evidence type="ECO:0000256" key="1">
    <source>
        <dbReference type="ARBA" id="ARBA00022884"/>
    </source>
</evidence>
<feature type="domain" description="RRM" evidence="4">
    <location>
        <begin position="100"/>
        <end position="177"/>
    </location>
</feature>
<evidence type="ECO:0000313" key="6">
    <source>
        <dbReference type="WBParaSite" id="maker-uti_cns_0010044-snap-gene-0.4-mRNA-1"/>
    </source>
</evidence>
<evidence type="ECO:0000259" key="4">
    <source>
        <dbReference type="PROSITE" id="PS50102"/>
    </source>
</evidence>
<dbReference type="PANTHER" id="PTHR23236:SF12">
    <property type="entry name" value="EUKARYOTIC INITIATION FACTOR 4B-RELATED"/>
    <property type="match status" value="1"/>
</dbReference>
<feature type="compositionally biased region" description="Basic and acidic residues" evidence="3">
    <location>
        <begin position="44"/>
        <end position="54"/>
    </location>
</feature>
<dbReference type="PROSITE" id="PS50102">
    <property type="entry name" value="RRM"/>
    <property type="match status" value="1"/>
</dbReference>
<evidence type="ECO:0000256" key="2">
    <source>
        <dbReference type="PROSITE-ProRule" id="PRU00176"/>
    </source>
</evidence>
<dbReference type="Pfam" id="PF00076">
    <property type="entry name" value="RRM_1"/>
    <property type="match status" value="1"/>
</dbReference>
<dbReference type="InterPro" id="IPR012677">
    <property type="entry name" value="Nucleotide-bd_a/b_plait_sf"/>
</dbReference>
<dbReference type="Gene3D" id="3.30.70.330">
    <property type="match status" value="1"/>
</dbReference>
<accession>A0A1I8I6S0</accession>
<sequence length="214" mass="23423">MADLLFEENSSEFDDEQQQQKTSNEASGGGGGRAAAGDEDTELRDDPELESIRQKVREMEAEAERLRMMQSDMEKPMAGSSVAMPTAVLTDEERLDTDSRSVYVGNVDYGATAEELETHFHSCGAINRITILCNKYTGQPKGFAYVEFAEKDSVEAALALDESLFRNRSLKVMAKRTNTPACLLLTGRRGADSAVAWPECTAGPVWRPGEVADS</sequence>
<dbReference type="InterPro" id="IPR000504">
    <property type="entry name" value="RRM_dom"/>
</dbReference>
<name>A0A1I8I6S0_9PLAT</name>
<dbReference type="Proteomes" id="UP000095280">
    <property type="component" value="Unplaced"/>
</dbReference>
<keyword evidence="1 2" id="KW-0694">RNA-binding</keyword>
<feature type="compositionally biased region" description="Acidic residues" evidence="3">
    <location>
        <begin position="1"/>
        <end position="17"/>
    </location>
</feature>
<reference evidence="6" key="1">
    <citation type="submission" date="2016-11" db="UniProtKB">
        <authorList>
            <consortium name="WormBaseParasite"/>
        </authorList>
    </citation>
    <scope>IDENTIFICATION</scope>
</reference>
<proteinExistence type="predicted"/>
<dbReference type="SMART" id="SM00360">
    <property type="entry name" value="RRM"/>
    <property type="match status" value="1"/>
</dbReference>
<organism evidence="5 6">
    <name type="scientific">Macrostomum lignano</name>
    <dbReference type="NCBI Taxonomy" id="282301"/>
    <lineage>
        <taxon>Eukaryota</taxon>
        <taxon>Metazoa</taxon>
        <taxon>Spiralia</taxon>
        <taxon>Lophotrochozoa</taxon>
        <taxon>Platyhelminthes</taxon>
        <taxon>Rhabditophora</taxon>
        <taxon>Macrostomorpha</taxon>
        <taxon>Macrostomida</taxon>
        <taxon>Macrostomidae</taxon>
        <taxon>Macrostomum</taxon>
    </lineage>
</organism>
<dbReference type="SUPFAM" id="SSF54928">
    <property type="entry name" value="RNA-binding domain, RBD"/>
    <property type="match status" value="1"/>
</dbReference>
<feature type="region of interest" description="Disordered" evidence="3">
    <location>
        <begin position="1"/>
        <end position="54"/>
    </location>
</feature>
<dbReference type="AlphaFoldDB" id="A0A1I8I6S0"/>
<evidence type="ECO:0000256" key="3">
    <source>
        <dbReference type="SAM" id="MobiDB-lite"/>
    </source>
</evidence>
<keyword evidence="5" id="KW-1185">Reference proteome</keyword>